<dbReference type="PANTHER" id="PTHR44196">
    <property type="entry name" value="DEHYDROGENASE/REDUCTASE SDR FAMILY MEMBER 7B"/>
    <property type="match status" value="1"/>
</dbReference>
<dbReference type="Pfam" id="PF00106">
    <property type="entry name" value="adh_short"/>
    <property type="match status" value="1"/>
</dbReference>
<protein>
    <submittedName>
        <fullName evidence="4">SDR family NAD(P)-dependent oxidoreductase</fullName>
    </submittedName>
</protein>
<sequence>MSPRRIAVVTGASAGVGRATVRAFARAGFDVGLIARGEAGLAGAAADVEAAGGRALQLPTDVADFAAVDEAARRVEEELGPIDVWVNDAMTTVFAPAWEVEPADFQRAVEVTFLGQVWGTKAALARMRPRDRGSIVNVGSALAFIGIPLQSAYCSAKFACRGFFESTRAELLHEGSHVRMSMVHLPAVNTPQFNWCQTTLRHHPQPVPPIYEPEVCARFILEAALDGRRDKVIGSWNKLLVMAGQLFPGLGNHYAALAAWEAQLTGQTVAPDRPDNLRHPADARHDAGAHGIFGDKAGGFLDKSFLESLPNTAKNFAVAVGKVTREKQATYARVVAHRREQHPAEAAGAGTGPTGALQTAGKGR</sequence>
<dbReference type="NCBIfam" id="NF005495">
    <property type="entry name" value="PRK07109.1"/>
    <property type="match status" value="1"/>
</dbReference>
<dbReference type="EMBL" id="WJHE01000535">
    <property type="protein sequence ID" value="MST33250.1"/>
    <property type="molecule type" value="Genomic_DNA"/>
</dbReference>
<proteinExistence type="inferred from homology"/>
<dbReference type="Proteomes" id="UP000437736">
    <property type="component" value="Unassembled WGS sequence"/>
</dbReference>
<comment type="caution">
    <text evidence="4">The sequence shown here is derived from an EMBL/GenBank/DDBJ whole genome shotgun (WGS) entry which is preliminary data.</text>
</comment>
<dbReference type="Gene3D" id="3.40.50.720">
    <property type="entry name" value="NAD(P)-binding Rossmann-like Domain"/>
    <property type="match status" value="1"/>
</dbReference>
<keyword evidence="5" id="KW-1185">Reference proteome</keyword>
<feature type="region of interest" description="Disordered" evidence="3">
    <location>
        <begin position="339"/>
        <end position="364"/>
    </location>
</feature>
<evidence type="ECO:0000313" key="5">
    <source>
        <dbReference type="Proteomes" id="UP000437736"/>
    </source>
</evidence>
<keyword evidence="2" id="KW-0560">Oxidoreductase</keyword>
<comment type="similarity">
    <text evidence="1">Belongs to the short-chain dehydrogenases/reductases (SDR) family.</text>
</comment>
<feature type="compositionally biased region" description="Low complexity" evidence="3">
    <location>
        <begin position="344"/>
        <end position="364"/>
    </location>
</feature>
<evidence type="ECO:0000256" key="1">
    <source>
        <dbReference type="ARBA" id="ARBA00006484"/>
    </source>
</evidence>
<dbReference type="InterPro" id="IPR002347">
    <property type="entry name" value="SDR_fam"/>
</dbReference>
<evidence type="ECO:0000256" key="2">
    <source>
        <dbReference type="ARBA" id="ARBA00023002"/>
    </source>
</evidence>
<gene>
    <name evidence="4" type="ORF">GHK86_11025</name>
</gene>
<dbReference type="SUPFAM" id="SSF51735">
    <property type="entry name" value="NAD(P)-binding Rossmann-fold domains"/>
    <property type="match status" value="1"/>
</dbReference>
<name>A0ABW9QTS6_9ACTN</name>
<dbReference type="PANTHER" id="PTHR44196:SF1">
    <property type="entry name" value="DEHYDROGENASE_REDUCTASE SDR FAMILY MEMBER 7B"/>
    <property type="match status" value="1"/>
</dbReference>
<evidence type="ECO:0000256" key="3">
    <source>
        <dbReference type="SAM" id="MobiDB-lite"/>
    </source>
</evidence>
<accession>A0ABW9QTS6</accession>
<reference evidence="4 5" key="1">
    <citation type="submission" date="2019-11" db="EMBL/GenBank/DDBJ databases">
        <title>Acidiferrimicrobium australis gen. nov., sp. nov., an acidophilic and obligately heterotrophic, member of the Actinobacteria that catalyses dissimilatory oxido- reduction of iron isolated from metal-rich acidic water in Chile.</title>
        <authorList>
            <person name="Gonzalez D."/>
            <person name="Huber K."/>
            <person name="Hedrich S."/>
            <person name="Rojas-Villalobos C."/>
            <person name="Quatrini R."/>
            <person name="Dinamarca M.A."/>
            <person name="Schwarz A."/>
            <person name="Canales C."/>
            <person name="Nancucheo I."/>
        </authorList>
    </citation>
    <scope>NUCLEOTIDE SEQUENCE [LARGE SCALE GENOMIC DNA]</scope>
    <source>
        <strain evidence="4 5">USS-CCA1</strain>
    </source>
</reference>
<dbReference type="PRINTS" id="PR00081">
    <property type="entry name" value="GDHRDH"/>
</dbReference>
<organism evidence="4 5">
    <name type="scientific">Acidiferrimicrobium australe</name>
    <dbReference type="NCBI Taxonomy" id="2664430"/>
    <lineage>
        <taxon>Bacteria</taxon>
        <taxon>Bacillati</taxon>
        <taxon>Actinomycetota</taxon>
        <taxon>Acidimicrobiia</taxon>
        <taxon>Acidimicrobiales</taxon>
        <taxon>Acidimicrobiaceae</taxon>
        <taxon>Acidiferrimicrobium</taxon>
    </lineage>
</organism>
<evidence type="ECO:0000313" key="4">
    <source>
        <dbReference type="EMBL" id="MST33250.1"/>
    </source>
</evidence>
<dbReference type="InterPro" id="IPR036291">
    <property type="entry name" value="NAD(P)-bd_dom_sf"/>
</dbReference>